<dbReference type="Proteomes" id="UP000660675">
    <property type="component" value="Unassembled WGS sequence"/>
</dbReference>
<feature type="region of interest" description="Disordered" evidence="1">
    <location>
        <begin position="1"/>
        <end position="44"/>
    </location>
</feature>
<dbReference type="EMBL" id="BMTF01000025">
    <property type="protein sequence ID" value="GGV93683.1"/>
    <property type="molecule type" value="Genomic_DNA"/>
</dbReference>
<comment type="caution">
    <text evidence="2">The sequence shown here is derived from an EMBL/GenBank/DDBJ whole genome shotgun (WGS) entry which is preliminary data.</text>
</comment>
<evidence type="ECO:0000256" key="1">
    <source>
        <dbReference type="SAM" id="MobiDB-lite"/>
    </source>
</evidence>
<evidence type="ECO:0000313" key="3">
    <source>
        <dbReference type="Proteomes" id="UP000660675"/>
    </source>
</evidence>
<gene>
    <name evidence="2" type="ORF">GCM10015535_57160</name>
</gene>
<protein>
    <submittedName>
        <fullName evidence="2">Uncharacterized protein</fullName>
    </submittedName>
</protein>
<accession>A0ABQ2W5U0</accession>
<feature type="compositionally biased region" description="Polar residues" evidence="1">
    <location>
        <begin position="17"/>
        <end position="40"/>
    </location>
</feature>
<reference evidence="3" key="1">
    <citation type="journal article" date="2019" name="Int. J. Syst. Evol. Microbiol.">
        <title>The Global Catalogue of Microorganisms (GCM) 10K type strain sequencing project: providing services to taxonomists for standard genome sequencing and annotation.</title>
        <authorList>
            <consortium name="The Broad Institute Genomics Platform"/>
            <consortium name="The Broad Institute Genome Sequencing Center for Infectious Disease"/>
            <person name="Wu L."/>
            <person name="Ma J."/>
        </authorList>
    </citation>
    <scope>NUCLEOTIDE SEQUENCE [LARGE SCALE GENOMIC DNA]</scope>
    <source>
        <strain evidence="3">JCM 4376</strain>
    </source>
</reference>
<proteinExistence type="predicted"/>
<name>A0ABQ2W5U0_9ACTN</name>
<keyword evidence="3" id="KW-1185">Reference proteome</keyword>
<evidence type="ECO:0000313" key="2">
    <source>
        <dbReference type="EMBL" id="GGV93683.1"/>
    </source>
</evidence>
<sequence length="84" mass="9189">MKSAAVATAGRAEPWSLQDTRLSTGKSMVRNQPHSNTISASAEHPLPRSLFEHEGVEADLGSLFESRARRTSYDTTVMIRETSA</sequence>
<organism evidence="2 3">
    <name type="scientific">Streptomyces gelaticus</name>
    <dbReference type="NCBI Taxonomy" id="285446"/>
    <lineage>
        <taxon>Bacteria</taxon>
        <taxon>Bacillati</taxon>
        <taxon>Actinomycetota</taxon>
        <taxon>Actinomycetes</taxon>
        <taxon>Kitasatosporales</taxon>
        <taxon>Streptomycetaceae</taxon>
        <taxon>Streptomyces</taxon>
    </lineage>
</organism>